<evidence type="ECO:0000256" key="1">
    <source>
        <dbReference type="SAM" id="MobiDB-lite"/>
    </source>
</evidence>
<feature type="chain" id="PRO_5003333360" description="CARDB domain-containing protein" evidence="2">
    <location>
        <begin position="23"/>
        <end position="612"/>
    </location>
</feature>
<dbReference type="NCBIfam" id="NF047340">
    <property type="entry name" value="Athe_2463_dom"/>
    <property type="match status" value="1"/>
</dbReference>
<evidence type="ECO:0000313" key="3">
    <source>
        <dbReference type="EMBL" id="AEG61978.1"/>
    </source>
</evidence>
<accession>F6DQ34</accession>
<dbReference type="Proteomes" id="UP000009234">
    <property type="component" value="Chromosome"/>
</dbReference>
<dbReference type="OrthoDB" id="1788793at2"/>
<feature type="signal peptide" evidence="2">
    <location>
        <begin position="1"/>
        <end position="22"/>
    </location>
</feature>
<reference evidence="3 4" key="2">
    <citation type="journal article" date="2012" name="Stand. Genomic Sci.">
        <title>Complete genome sequence of the sulfate-reducing firmicute Desulfotomaculum ruminis type strain (DL(T)).</title>
        <authorList>
            <person name="Spring S."/>
            <person name="Visser M."/>
            <person name="Lu M."/>
            <person name="Copeland A."/>
            <person name="Lapidus A."/>
            <person name="Lucas S."/>
            <person name="Cheng J.F."/>
            <person name="Han C."/>
            <person name="Tapia R."/>
            <person name="Goodwin L.A."/>
            <person name="Pitluck S."/>
            <person name="Ivanova N."/>
            <person name="Land M."/>
            <person name="Hauser L."/>
            <person name="Larimer F."/>
            <person name="Rohde M."/>
            <person name="Goker M."/>
            <person name="Detter J.C."/>
            <person name="Kyrpides N.C."/>
            <person name="Woyke T."/>
            <person name="Schaap P.J."/>
            <person name="Plugge C.M."/>
            <person name="Muyzer G."/>
            <person name="Kuever J."/>
            <person name="Pereira I.A."/>
            <person name="Parshina S.N."/>
            <person name="Bernier-Latmani R."/>
            <person name="Stams A.J."/>
            <person name="Klenk H.P."/>
        </authorList>
    </citation>
    <scope>NUCLEOTIDE SEQUENCE [LARGE SCALE GENOMIC DNA]</scope>
    <source>
        <strain evidence="4">ATCC 23193 / DSM 2154 / NCIB 8452 / DL</strain>
    </source>
</reference>
<dbReference type="RefSeq" id="WP_013843723.1">
    <property type="nucleotide sequence ID" value="NC_015589.1"/>
</dbReference>
<gene>
    <name evidence="3" type="ordered locus">Desru_3778</name>
</gene>
<proteinExistence type="predicted"/>
<dbReference type="HOGENOM" id="CLU_446013_0_0_9"/>
<evidence type="ECO:0008006" key="5">
    <source>
        <dbReference type="Google" id="ProtNLM"/>
    </source>
</evidence>
<dbReference type="KEGG" id="dru:Desru_3778"/>
<dbReference type="AlphaFoldDB" id="F6DQ34"/>
<evidence type="ECO:0000256" key="2">
    <source>
        <dbReference type="SAM" id="SignalP"/>
    </source>
</evidence>
<protein>
    <recommendedName>
        <fullName evidence="5">CARDB domain-containing protein</fullName>
    </recommendedName>
</protein>
<sequence>MRKISLLFTIIFVFSMAGSAIAKPANIIEALDKANEDIRAKNDGAAYFFSQNTDGKPINEANWSKNSLFSYGAPQEASPGSNDFDPITKQYRYHGYTMNGEKYTNTFFRNDTTDIVNINSSNWILRPWRNPAVQKFVTNTMKEPPLDPKNPFNNDPDLLESINLGFENLKDYNPYIRFQRDGKQWQQYVHVLQPPTEYTFGMGRLFRLVGGQMRYLTIPLPPLSLLKTEIPDFSVSLEVDRFKNVEPGDKITSTVTYTLNPDHPQPEKAWLRLHHVVSGVEYPITLEPLEPQDTPDPDGFLTFQPGESKTYRYTFTVQDQPSKILARINPVDIDQDQDWSNNRDEAWITTDNLWVEIIDYTKEAQIGGTASVKARIHNDTGELLTTRLVWKVNGVIMKDISNYDLIGSLDDTLTFTMPGDAAIVTVEINPDRDRPSDERSYDDNRDSCTVNPLAVVIPPDKESSSLKISISAPSKVDAFKQWSYTITVTTDYPPPPPPADGEKDPPPPPTITMNMSASGQTADTSVGYQYWNNGYQKIDPVKKTDQKVFSAGWGKNPHTFKYTYPATGLWGKPVTVTIKADATSSKGQSARDSATVTINPWPIPNQELQLTY</sequence>
<keyword evidence="2" id="KW-0732">Signal</keyword>
<dbReference type="EMBL" id="CP002780">
    <property type="protein sequence ID" value="AEG61978.1"/>
    <property type="molecule type" value="Genomic_DNA"/>
</dbReference>
<organism evidence="3 4">
    <name type="scientific">Desulforamulus ruminis (strain ATCC 23193 / DSM 2154 / NCIMB 8452 / DL)</name>
    <name type="common">Desulfotomaculum ruminis</name>
    <dbReference type="NCBI Taxonomy" id="696281"/>
    <lineage>
        <taxon>Bacteria</taxon>
        <taxon>Bacillati</taxon>
        <taxon>Bacillota</taxon>
        <taxon>Clostridia</taxon>
        <taxon>Eubacteriales</taxon>
        <taxon>Peptococcaceae</taxon>
        <taxon>Desulforamulus</taxon>
    </lineage>
</organism>
<evidence type="ECO:0000313" key="4">
    <source>
        <dbReference type="Proteomes" id="UP000009234"/>
    </source>
</evidence>
<keyword evidence="4" id="KW-1185">Reference proteome</keyword>
<dbReference type="STRING" id="696281.Desru_3778"/>
<feature type="region of interest" description="Disordered" evidence="1">
    <location>
        <begin position="490"/>
        <end position="517"/>
    </location>
</feature>
<name>F6DQ34_DESRL</name>
<dbReference type="eggNOG" id="COG1572">
    <property type="taxonomic scope" value="Bacteria"/>
</dbReference>
<reference evidence="4" key="1">
    <citation type="submission" date="2011-05" db="EMBL/GenBank/DDBJ databases">
        <title>Complete sequence of Desulfotomaculum ruminis DSM 2154.</title>
        <authorList>
            <person name="Lucas S."/>
            <person name="Copeland A."/>
            <person name="Lapidus A."/>
            <person name="Cheng J.-F."/>
            <person name="Goodwin L."/>
            <person name="Pitluck S."/>
            <person name="Lu M."/>
            <person name="Detter J.C."/>
            <person name="Han C."/>
            <person name="Tapia R."/>
            <person name="Land M."/>
            <person name="Hauser L."/>
            <person name="Kyrpides N."/>
            <person name="Ivanova N."/>
            <person name="Mikhailova N."/>
            <person name="Pagani I."/>
            <person name="Stams A.J.M."/>
            <person name="Plugge C.M."/>
            <person name="Muyzer G."/>
            <person name="Kuever J."/>
            <person name="Parshina S.N."/>
            <person name="Ivanova A.E."/>
            <person name="Nazina T.N."/>
            <person name="Brambilla E."/>
            <person name="Spring S."/>
            <person name="Klenk H.-P."/>
            <person name="Woyke T."/>
        </authorList>
    </citation>
    <scope>NUCLEOTIDE SEQUENCE [LARGE SCALE GENOMIC DNA]</scope>
    <source>
        <strain evidence="4">ATCC 23193 / DSM 2154 / NCIB 8452 / DL</strain>
    </source>
</reference>